<gene>
    <name evidence="10" type="primary">nagA</name>
    <name evidence="10" type="ORF">FYJ58_05815</name>
</gene>
<dbReference type="PIRSF" id="PIRSF038994">
    <property type="entry name" value="NagA"/>
    <property type="match status" value="1"/>
</dbReference>
<dbReference type="Gene3D" id="2.30.40.10">
    <property type="entry name" value="Urease, subunit C, domain 1"/>
    <property type="match status" value="1"/>
</dbReference>
<proteinExistence type="inferred from homology"/>
<feature type="binding site" evidence="7">
    <location>
        <begin position="209"/>
        <end position="210"/>
    </location>
    <ligand>
        <name>substrate</name>
    </ligand>
</feature>
<sequence>MIIKNGLVYTEQHTFEQKDIFIENGLFAKETSDSTVIDAQNLYVIPGLIDIHFHGCVGYDFCDGTTEAVKAMAEYEASEGVTAICPATMTLGDDSLTKIFECANQYESETGADLVGINMEGPYLSEAKKGAQNALYLHKPEIEHFRKMNHLSGNKIKLVSIAPEIEGAIDFIKEVKDEVTLSIAHTACDYDQANAAFLNGASHVTHLFNAMNPFNHRAPGVVGAAYDNHAMVELICDGIHIHPSMIRSAFGLFTEKQIILISDSMMATGLEDGDYSLGGQAVHVKGSLATLADGTIAGSATNLMNCMRKAIEFGIPAQHAIQCVTENPAKEIGIYEHYGSITEGKIGNAVLLDKDFNVISVILKGKKLR</sequence>
<dbReference type="GO" id="GO:0008448">
    <property type="term" value="F:N-acetylglucosamine-6-phosphate deacetylase activity"/>
    <property type="evidence" value="ECO:0007669"/>
    <property type="project" value="UniProtKB-EC"/>
</dbReference>
<evidence type="ECO:0000256" key="6">
    <source>
        <dbReference type="PIRSR" id="PIRSR038994-1"/>
    </source>
</evidence>
<feature type="binding site" evidence="7">
    <location>
        <begin position="296"/>
        <end position="298"/>
    </location>
    <ligand>
        <name>substrate</name>
    </ligand>
</feature>
<dbReference type="PANTHER" id="PTHR11113">
    <property type="entry name" value="N-ACETYLGLUCOSAMINE-6-PHOSPHATE DEACETYLASE"/>
    <property type="match status" value="1"/>
</dbReference>
<accession>A0A6L5XZP3</accession>
<evidence type="ECO:0000256" key="3">
    <source>
        <dbReference type="ARBA" id="ARBA00022801"/>
    </source>
</evidence>
<keyword evidence="4 5" id="KW-0119">Carbohydrate metabolism</keyword>
<feature type="binding site" evidence="8">
    <location>
        <position position="185"/>
    </location>
    <ligand>
        <name>Zn(2+)</name>
        <dbReference type="ChEBI" id="CHEBI:29105"/>
    </ligand>
</feature>
<comment type="similarity">
    <text evidence="1 5">Belongs to the metallo-dependent hydrolases superfamily. NagA family.</text>
</comment>
<dbReference type="Proteomes" id="UP000482209">
    <property type="component" value="Unassembled WGS sequence"/>
</dbReference>
<feature type="binding site" evidence="7">
    <location>
        <position position="217"/>
    </location>
    <ligand>
        <name>substrate</name>
    </ligand>
</feature>
<dbReference type="AlphaFoldDB" id="A0A6L5XZP3"/>
<dbReference type="Pfam" id="PF01979">
    <property type="entry name" value="Amidohydro_1"/>
    <property type="match status" value="1"/>
</dbReference>
<dbReference type="InterPro" id="IPR006680">
    <property type="entry name" value="Amidohydro-rel"/>
</dbReference>
<feature type="domain" description="Amidohydrolase-related" evidence="9">
    <location>
        <begin position="43"/>
        <end position="366"/>
    </location>
</feature>
<organism evidence="10 11">
    <name type="scientific">Velocimicrobium porci</name>
    <dbReference type="NCBI Taxonomy" id="2606634"/>
    <lineage>
        <taxon>Bacteria</taxon>
        <taxon>Bacillati</taxon>
        <taxon>Bacillota</taxon>
        <taxon>Clostridia</taxon>
        <taxon>Lachnospirales</taxon>
        <taxon>Lachnospiraceae</taxon>
        <taxon>Velocimicrobium</taxon>
    </lineage>
</organism>
<keyword evidence="11" id="KW-1185">Reference proteome</keyword>
<dbReference type="Gene3D" id="3.20.20.140">
    <property type="entry name" value="Metal-dependent hydrolases"/>
    <property type="match status" value="1"/>
</dbReference>
<keyword evidence="2 8" id="KW-0479">Metal-binding</keyword>
<name>A0A6L5XZP3_9FIRM</name>
<evidence type="ECO:0000256" key="1">
    <source>
        <dbReference type="ARBA" id="ARBA00010716"/>
    </source>
</evidence>
<evidence type="ECO:0000313" key="10">
    <source>
        <dbReference type="EMBL" id="MSS63393.1"/>
    </source>
</evidence>
<dbReference type="CDD" id="cd00854">
    <property type="entry name" value="NagA"/>
    <property type="match status" value="1"/>
</dbReference>
<evidence type="ECO:0000256" key="7">
    <source>
        <dbReference type="PIRSR" id="PIRSR038994-2"/>
    </source>
</evidence>
<feature type="binding site" evidence="8">
    <location>
        <position position="206"/>
    </location>
    <ligand>
        <name>Zn(2+)</name>
        <dbReference type="ChEBI" id="CHEBI:29105"/>
    </ligand>
</feature>
<evidence type="ECO:0000259" key="9">
    <source>
        <dbReference type="Pfam" id="PF01979"/>
    </source>
</evidence>
<evidence type="ECO:0000256" key="2">
    <source>
        <dbReference type="ARBA" id="ARBA00022723"/>
    </source>
</evidence>
<protein>
    <submittedName>
        <fullName evidence="10">N-acetylglucosamine-6-phosphate deacetylase</fullName>
        <ecNumber evidence="10">3.5.1.25</ecNumber>
    </submittedName>
</protein>
<dbReference type="InterPro" id="IPR032466">
    <property type="entry name" value="Metal_Hydrolase"/>
</dbReference>
<dbReference type="InterPro" id="IPR003764">
    <property type="entry name" value="GlcNAc_6-P_deAcase"/>
</dbReference>
<dbReference type="GO" id="GO:0046872">
    <property type="term" value="F:metal ion binding"/>
    <property type="evidence" value="ECO:0007669"/>
    <property type="project" value="UniProtKB-KW"/>
</dbReference>
<dbReference type="RefSeq" id="WP_154518639.1">
    <property type="nucleotide sequence ID" value="NZ_VUMT01000006.1"/>
</dbReference>
<dbReference type="SUPFAM" id="SSF51556">
    <property type="entry name" value="Metallo-dependent hydrolases"/>
    <property type="match status" value="1"/>
</dbReference>
<dbReference type="InterPro" id="IPR011059">
    <property type="entry name" value="Metal-dep_hydrolase_composite"/>
</dbReference>
<comment type="cofactor">
    <cofactor evidence="8">
        <name>a divalent metal cation</name>
        <dbReference type="ChEBI" id="CHEBI:60240"/>
    </cofactor>
    <text evidence="8">Binds 1 divalent metal cation per subunit.</text>
</comment>
<evidence type="ECO:0000256" key="4">
    <source>
        <dbReference type="ARBA" id="ARBA00023277"/>
    </source>
</evidence>
<reference evidence="10 11" key="1">
    <citation type="submission" date="2019-08" db="EMBL/GenBank/DDBJ databases">
        <title>In-depth cultivation of the pig gut microbiome towards novel bacterial diversity and tailored functional studies.</title>
        <authorList>
            <person name="Wylensek D."/>
            <person name="Hitch T.C.A."/>
            <person name="Clavel T."/>
        </authorList>
    </citation>
    <scope>NUCLEOTIDE SEQUENCE [LARGE SCALE GENOMIC DNA]</scope>
    <source>
        <strain evidence="10 11">WCA-693-APC-MOT-I</strain>
    </source>
</reference>
<keyword evidence="3 5" id="KW-0378">Hydrolase</keyword>
<feature type="binding site" evidence="8">
    <location>
        <position position="120"/>
    </location>
    <ligand>
        <name>Zn(2+)</name>
        <dbReference type="ChEBI" id="CHEBI:29105"/>
    </ligand>
</feature>
<feature type="binding site" evidence="7">
    <location>
        <position position="131"/>
    </location>
    <ligand>
        <name>substrate</name>
    </ligand>
</feature>
<feature type="binding site" evidence="7">
    <location>
        <position position="240"/>
    </location>
    <ligand>
        <name>substrate</name>
    </ligand>
</feature>
<dbReference type="NCBIfam" id="TIGR00221">
    <property type="entry name" value="nagA"/>
    <property type="match status" value="1"/>
</dbReference>
<comment type="caution">
    <text evidence="10">The sequence shown here is derived from an EMBL/GenBank/DDBJ whole genome shotgun (WGS) entry which is preliminary data.</text>
</comment>
<feature type="active site" description="Proton donor/acceptor" evidence="6">
    <location>
        <position position="263"/>
    </location>
</feature>
<dbReference type="PANTHER" id="PTHR11113:SF14">
    <property type="entry name" value="N-ACETYLGLUCOSAMINE-6-PHOSPHATE DEACETYLASE"/>
    <property type="match status" value="1"/>
</dbReference>
<dbReference type="EMBL" id="VUMT01000006">
    <property type="protein sequence ID" value="MSS63393.1"/>
    <property type="molecule type" value="Genomic_DNA"/>
</dbReference>
<dbReference type="SUPFAM" id="SSF51338">
    <property type="entry name" value="Composite domain of metallo-dependent hydrolases"/>
    <property type="match status" value="1"/>
</dbReference>
<evidence type="ECO:0000256" key="8">
    <source>
        <dbReference type="PIRSR" id="PIRSR038994-3"/>
    </source>
</evidence>
<dbReference type="GO" id="GO:0006046">
    <property type="term" value="P:N-acetylglucosamine catabolic process"/>
    <property type="evidence" value="ECO:0007669"/>
    <property type="project" value="TreeGrafter"/>
</dbReference>
<dbReference type="EC" id="3.5.1.25" evidence="10"/>
<evidence type="ECO:0000313" key="11">
    <source>
        <dbReference type="Proteomes" id="UP000482209"/>
    </source>
</evidence>
<evidence type="ECO:0000256" key="5">
    <source>
        <dbReference type="PIRNR" id="PIRNR038994"/>
    </source>
</evidence>